<protein>
    <submittedName>
        <fullName evidence="2">Uncharacterized protein</fullName>
    </submittedName>
</protein>
<gene>
    <name evidence="2" type="ORF">HETSPECPRED_000020</name>
</gene>
<keyword evidence="3" id="KW-1185">Reference proteome</keyword>
<evidence type="ECO:0000313" key="2">
    <source>
        <dbReference type="EMBL" id="CAF9902815.1"/>
    </source>
</evidence>
<feature type="region of interest" description="Disordered" evidence="1">
    <location>
        <begin position="179"/>
        <end position="204"/>
    </location>
</feature>
<sequence length="271" mass="30964">MAPKSFFDLPPEIREQVYRALYSSMTMIYPHFYPPLLATVSKQIRDESVLAYYHNVRLNFENEKALVDYLSSISSATLRELRYISVRELPYLSMPTYEMDFPPYGFWHLRLLFPGLNLSVLQVRGVCHEFEARCECNRGSQTGSYADVERLIKSDGFRELVYVSDDDLFLKDDPNLPNSSNIGTARDPQPSTWDKMIKDRDGAQSGAEARIYRLTQRGPVEIKHEFETSNGFDLAQRATIYEPIEVHVKRGKSVDYTQAAGALSILGGDSH</sequence>
<dbReference type="AlphaFoldDB" id="A0A8H3I0T0"/>
<reference evidence="2" key="1">
    <citation type="submission" date="2021-03" db="EMBL/GenBank/DDBJ databases">
        <authorList>
            <person name="Tagirdzhanova G."/>
        </authorList>
    </citation>
    <scope>NUCLEOTIDE SEQUENCE</scope>
</reference>
<proteinExistence type="predicted"/>
<evidence type="ECO:0000256" key="1">
    <source>
        <dbReference type="SAM" id="MobiDB-lite"/>
    </source>
</evidence>
<comment type="caution">
    <text evidence="2">The sequence shown here is derived from an EMBL/GenBank/DDBJ whole genome shotgun (WGS) entry which is preliminary data.</text>
</comment>
<dbReference type="OrthoDB" id="72726at2759"/>
<name>A0A8H3I0T0_9LECA</name>
<dbReference type="Proteomes" id="UP000664521">
    <property type="component" value="Unassembled WGS sequence"/>
</dbReference>
<evidence type="ECO:0000313" key="3">
    <source>
        <dbReference type="Proteomes" id="UP000664521"/>
    </source>
</evidence>
<dbReference type="EMBL" id="CAJPDS010000001">
    <property type="protein sequence ID" value="CAF9902815.1"/>
    <property type="molecule type" value="Genomic_DNA"/>
</dbReference>
<accession>A0A8H3I0T0</accession>
<organism evidence="2 3">
    <name type="scientific">Heterodermia speciosa</name>
    <dbReference type="NCBI Taxonomy" id="116794"/>
    <lineage>
        <taxon>Eukaryota</taxon>
        <taxon>Fungi</taxon>
        <taxon>Dikarya</taxon>
        <taxon>Ascomycota</taxon>
        <taxon>Pezizomycotina</taxon>
        <taxon>Lecanoromycetes</taxon>
        <taxon>OSLEUM clade</taxon>
        <taxon>Lecanoromycetidae</taxon>
        <taxon>Caliciales</taxon>
        <taxon>Physciaceae</taxon>
        <taxon>Heterodermia</taxon>
    </lineage>
</organism>